<dbReference type="GO" id="GO:0036396">
    <property type="term" value="C:RNA N6-methyladenosine methyltransferase complex"/>
    <property type="evidence" value="ECO:0007669"/>
    <property type="project" value="TreeGrafter"/>
</dbReference>
<dbReference type="PROSITE" id="PS51143">
    <property type="entry name" value="MT_A70"/>
    <property type="match status" value="1"/>
</dbReference>
<feature type="region of interest" description="Disordered" evidence="4">
    <location>
        <begin position="373"/>
        <end position="503"/>
    </location>
</feature>
<feature type="compositionally biased region" description="Low complexity" evidence="4">
    <location>
        <begin position="55"/>
        <end position="65"/>
    </location>
</feature>
<keyword evidence="6" id="KW-1185">Reference proteome</keyword>
<dbReference type="PANTHER" id="PTHR13107">
    <property type="entry name" value="N6-ADENOSINE-METHYLTRANSFERASE NON-CATALYTIC SUBUNIT"/>
    <property type="match status" value="1"/>
</dbReference>
<feature type="region of interest" description="Disordered" evidence="4">
    <location>
        <begin position="245"/>
        <end position="296"/>
    </location>
</feature>
<sequence>MATTASTSTSTMANLTATATAISRHQTFLDDIISRQSKRRKLIDPSYTFPNLPILSSSPFSSPTPGNDALDQSTALNVGSPSKAKEKEKENVVNYVKEEETIRNDYSAWFGRSGSGRLPSIYILGAKDQEICEEYPALKKLMNLKSELVENHTHSPLHLHLSPLSSPSDIISSLGLNNKFDVILIHPISSWEETSNLPIRQISADPGFVFLWVGKGDEEGLERGRECFAKWGFRRAEDIVWVKTNTGGDSTHTMSPSELNTSDPTELGQEQNQAQEGGTEEQEHKEANVSGKRGPMIENGSLFASQKEHCLMGIRGTVRRSTDMRFVHCNVDTDVMVWESDDQGQSSPAFPPYLYTLIENFCLGTRRLELFPTSPNPRKGWVTASSETSNPSDTQYQAFDPATYPSLISESDGRPVLPYHTEIDSLRPKSPQRRPRNLPGGNPSGGSGGRPNSTPIPAFRPQNRQPYNQRPQQQRQMQPQMQPGDMAMQGYNSFPGQGGQTQMNPNQMMMNQMAMMNMGMGLPMGMGMGMGMGAPMPVPMGMGMGMGMGQGMGMMPFNQPQFAQSQGFGNVGNGMGINGGQPGSFQPQMGMPGMASNMPYGFDPTQGNMGMASMGSFNPQQGQWQGQSANQGQPGDMGMGWQGNWQ</sequence>
<evidence type="ECO:0000256" key="2">
    <source>
        <dbReference type="ARBA" id="ARBA00023242"/>
    </source>
</evidence>
<feature type="compositionally biased region" description="Low complexity" evidence="4">
    <location>
        <begin position="460"/>
        <end position="483"/>
    </location>
</feature>
<dbReference type="PROSITE" id="PS51592">
    <property type="entry name" value="SAM_MTA70L_2"/>
    <property type="match status" value="1"/>
</dbReference>
<evidence type="ECO:0000256" key="3">
    <source>
        <dbReference type="PROSITE-ProRule" id="PRU00489"/>
    </source>
</evidence>
<dbReference type="GeneID" id="28968221"/>
<dbReference type="Pfam" id="PF05063">
    <property type="entry name" value="MT-A70"/>
    <property type="match status" value="2"/>
</dbReference>
<feature type="region of interest" description="Disordered" evidence="4">
    <location>
        <begin position="55"/>
        <end position="85"/>
    </location>
</feature>
<dbReference type="EMBL" id="CP144534">
    <property type="protein sequence ID" value="WWC61914.1"/>
    <property type="molecule type" value="Genomic_DNA"/>
</dbReference>
<dbReference type="Proteomes" id="UP000078595">
    <property type="component" value="Chromosome 5"/>
</dbReference>
<comment type="similarity">
    <text evidence="3">Belongs to the MT-A70-like family.</text>
</comment>
<evidence type="ECO:0000256" key="4">
    <source>
        <dbReference type="SAM" id="MobiDB-lite"/>
    </source>
</evidence>
<dbReference type="GO" id="GO:0005634">
    <property type="term" value="C:nucleus"/>
    <property type="evidence" value="ECO:0007669"/>
    <property type="project" value="UniProtKB-SubCell"/>
</dbReference>
<reference evidence="5" key="2">
    <citation type="submission" date="2024-02" db="EMBL/GenBank/DDBJ databases">
        <title>Comparative genomics of Cryptococcus and Kwoniella reveals pathogenesis evolution and contrasting modes of karyotype evolution via chromosome fusion or intercentromeric recombination.</title>
        <authorList>
            <person name="Coelho M.A."/>
            <person name="David-Palma M."/>
            <person name="Shea T."/>
            <person name="Bowers K."/>
            <person name="McGinley-Smith S."/>
            <person name="Mohammad A.W."/>
            <person name="Gnirke A."/>
            <person name="Yurkov A.M."/>
            <person name="Nowrousian M."/>
            <person name="Sun S."/>
            <person name="Cuomo C.A."/>
            <person name="Heitman J."/>
        </authorList>
    </citation>
    <scope>NUCLEOTIDE SEQUENCE</scope>
    <source>
        <strain evidence="5">CBS 10117</strain>
    </source>
</reference>
<evidence type="ECO:0000313" key="5">
    <source>
        <dbReference type="EMBL" id="WWC61914.1"/>
    </source>
</evidence>
<dbReference type="PANTHER" id="PTHR13107:SF0">
    <property type="entry name" value="N6-ADENOSINE-METHYLTRANSFERASE NON-CATALYTIC SUBUNIT"/>
    <property type="match status" value="1"/>
</dbReference>
<dbReference type="AlphaFoldDB" id="A0AAJ8KNR7"/>
<gene>
    <name evidence="5" type="ORF">I303_104500</name>
</gene>
<dbReference type="InterPro" id="IPR045123">
    <property type="entry name" value="METTL14-like"/>
</dbReference>
<reference evidence="5" key="1">
    <citation type="submission" date="2013-07" db="EMBL/GenBank/DDBJ databases">
        <authorList>
            <consortium name="The Broad Institute Genome Sequencing Platform"/>
            <person name="Cuomo C."/>
            <person name="Litvintseva A."/>
            <person name="Chen Y."/>
            <person name="Heitman J."/>
            <person name="Sun S."/>
            <person name="Springer D."/>
            <person name="Dromer F."/>
            <person name="Young S.K."/>
            <person name="Zeng Q."/>
            <person name="Gargeya S."/>
            <person name="Fitzgerald M."/>
            <person name="Abouelleil A."/>
            <person name="Alvarado L."/>
            <person name="Berlin A.M."/>
            <person name="Chapman S.B."/>
            <person name="Dewar J."/>
            <person name="Goldberg J."/>
            <person name="Griggs A."/>
            <person name="Gujja S."/>
            <person name="Hansen M."/>
            <person name="Howarth C."/>
            <person name="Imamovic A."/>
            <person name="Larimer J."/>
            <person name="McCowan C."/>
            <person name="Murphy C."/>
            <person name="Pearson M."/>
            <person name="Priest M."/>
            <person name="Roberts A."/>
            <person name="Saif S."/>
            <person name="Shea T."/>
            <person name="Sykes S."/>
            <person name="Wortman J."/>
            <person name="Nusbaum C."/>
            <person name="Birren B."/>
        </authorList>
    </citation>
    <scope>NUCLEOTIDE SEQUENCE</scope>
    <source>
        <strain evidence="5">CBS 10117</strain>
    </source>
</reference>
<accession>A0AAJ8KNR7</accession>
<keyword evidence="2" id="KW-0539">Nucleus</keyword>
<organism evidence="5 6">
    <name type="scientific">Kwoniella dejecticola CBS 10117</name>
    <dbReference type="NCBI Taxonomy" id="1296121"/>
    <lineage>
        <taxon>Eukaryota</taxon>
        <taxon>Fungi</taxon>
        <taxon>Dikarya</taxon>
        <taxon>Basidiomycota</taxon>
        <taxon>Agaricomycotina</taxon>
        <taxon>Tremellomycetes</taxon>
        <taxon>Tremellales</taxon>
        <taxon>Cryptococcaceae</taxon>
        <taxon>Kwoniella</taxon>
    </lineage>
</organism>
<feature type="compositionally biased region" description="Polar residues" evidence="4">
    <location>
        <begin position="70"/>
        <end position="80"/>
    </location>
</feature>
<feature type="compositionally biased region" description="Polar residues" evidence="4">
    <location>
        <begin position="245"/>
        <end position="276"/>
    </location>
</feature>
<feature type="region of interest" description="Disordered" evidence="4">
    <location>
        <begin position="620"/>
        <end position="646"/>
    </location>
</feature>
<protein>
    <recommendedName>
        <fullName evidence="7">Transcription regulator</fullName>
    </recommendedName>
</protein>
<dbReference type="InterPro" id="IPR007757">
    <property type="entry name" value="MT-A70-like"/>
</dbReference>
<evidence type="ECO:0000313" key="6">
    <source>
        <dbReference type="Proteomes" id="UP000078595"/>
    </source>
</evidence>
<dbReference type="KEGG" id="kdj:28968221"/>
<feature type="compositionally biased region" description="Gly residues" evidence="4">
    <location>
        <begin position="635"/>
        <end position="646"/>
    </location>
</feature>
<evidence type="ECO:0000256" key="1">
    <source>
        <dbReference type="ARBA" id="ARBA00004123"/>
    </source>
</evidence>
<name>A0AAJ8KNR7_9TREE</name>
<feature type="compositionally biased region" description="Low complexity" evidence="4">
    <location>
        <begin position="620"/>
        <end position="633"/>
    </location>
</feature>
<evidence type="ECO:0008006" key="7">
    <source>
        <dbReference type="Google" id="ProtNLM"/>
    </source>
</evidence>
<dbReference type="RefSeq" id="XP_065825042.1">
    <property type="nucleotide sequence ID" value="XM_065968970.1"/>
</dbReference>
<dbReference type="GO" id="GO:0003729">
    <property type="term" value="F:mRNA binding"/>
    <property type="evidence" value="ECO:0007669"/>
    <property type="project" value="TreeGrafter"/>
</dbReference>
<comment type="subcellular location">
    <subcellularLocation>
        <location evidence="1">Nucleus</location>
    </subcellularLocation>
</comment>
<proteinExistence type="inferred from homology"/>
<feature type="compositionally biased region" description="Polar residues" evidence="4">
    <location>
        <begin position="383"/>
        <end position="397"/>
    </location>
</feature>